<protein>
    <submittedName>
        <fullName evidence="2">Uncharacterized protein</fullName>
    </submittedName>
</protein>
<name>A0AAU9JDP8_9CILI</name>
<comment type="caution">
    <text evidence="2">The sequence shown here is derived from an EMBL/GenBank/DDBJ whole genome shotgun (WGS) entry which is preliminary data.</text>
</comment>
<proteinExistence type="predicted"/>
<evidence type="ECO:0000313" key="3">
    <source>
        <dbReference type="Proteomes" id="UP001162131"/>
    </source>
</evidence>
<dbReference type="Proteomes" id="UP001162131">
    <property type="component" value="Unassembled WGS sequence"/>
</dbReference>
<keyword evidence="1" id="KW-0472">Membrane</keyword>
<sequence>MPRLPFPPSKLLSNNNTRFLAVGFMFLTCIGFGYATFKNADRYSRSIHDQKMIEIEKELNQISADPAVREQMKKIYGIRKEMAKEQTNQ</sequence>
<keyword evidence="3" id="KW-1185">Reference proteome</keyword>
<dbReference type="EMBL" id="CAJZBQ010000037">
    <property type="protein sequence ID" value="CAG9325027.1"/>
    <property type="molecule type" value="Genomic_DNA"/>
</dbReference>
<dbReference type="AlphaFoldDB" id="A0AAU9JDP8"/>
<organism evidence="2 3">
    <name type="scientific">Blepharisma stoltei</name>
    <dbReference type="NCBI Taxonomy" id="1481888"/>
    <lineage>
        <taxon>Eukaryota</taxon>
        <taxon>Sar</taxon>
        <taxon>Alveolata</taxon>
        <taxon>Ciliophora</taxon>
        <taxon>Postciliodesmatophora</taxon>
        <taxon>Heterotrichea</taxon>
        <taxon>Heterotrichida</taxon>
        <taxon>Blepharismidae</taxon>
        <taxon>Blepharisma</taxon>
    </lineage>
</organism>
<gene>
    <name evidence="2" type="ORF">BSTOLATCC_MIC37773</name>
</gene>
<reference evidence="2" key="1">
    <citation type="submission" date="2021-09" db="EMBL/GenBank/DDBJ databases">
        <authorList>
            <consortium name="AG Swart"/>
            <person name="Singh M."/>
            <person name="Singh A."/>
            <person name="Seah K."/>
            <person name="Emmerich C."/>
        </authorList>
    </citation>
    <scope>NUCLEOTIDE SEQUENCE</scope>
    <source>
        <strain evidence="2">ATCC30299</strain>
    </source>
</reference>
<keyword evidence="1" id="KW-0812">Transmembrane</keyword>
<evidence type="ECO:0000256" key="1">
    <source>
        <dbReference type="SAM" id="Phobius"/>
    </source>
</evidence>
<accession>A0AAU9JDP8</accession>
<evidence type="ECO:0000313" key="2">
    <source>
        <dbReference type="EMBL" id="CAG9325027.1"/>
    </source>
</evidence>
<keyword evidence="1" id="KW-1133">Transmembrane helix</keyword>
<feature type="transmembrane region" description="Helical" evidence="1">
    <location>
        <begin position="20"/>
        <end position="37"/>
    </location>
</feature>